<dbReference type="VEuPathDB" id="FungiDB:PLEOSDRAFT_173661"/>
<dbReference type="AlphaFoldDB" id="A0A067NN22"/>
<evidence type="ECO:0000313" key="4">
    <source>
        <dbReference type="Proteomes" id="UP000027073"/>
    </source>
</evidence>
<evidence type="ECO:0000259" key="2">
    <source>
        <dbReference type="Pfam" id="PF21953"/>
    </source>
</evidence>
<gene>
    <name evidence="3" type="ORF">PLEOSDRAFT_173661</name>
</gene>
<dbReference type="Proteomes" id="UP000027073">
    <property type="component" value="Unassembled WGS sequence"/>
</dbReference>
<accession>A0A067NN22</accession>
<dbReference type="GO" id="GO:0009166">
    <property type="term" value="P:nucleotide catabolic process"/>
    <property type="evidence" value="ECO:0007669"/>
    <property type="project" value="InterPro"/>
</dbReference>
<sequence>MGKAKTILYFFVFCSTVIPSRSCDDHTDHDHSKRALPSAHLTPPSRDLDWGDVNIIHTTDTHGWLLGHQEPSLPEPNYSGDFGDLASFVTHMKQIALERDVDLLLVDSGDLHDGTGLSDGFPPGGVDGHESNQFIAKLPYDVMAIGNHELEVYANTLDMHTNFAPQLKGRYLTSNVNITVADNKGNAVSVPVGNRFAKFRTRKGRCVTAFGVLFSFTGNVKNTTVQKVADMVKETWFLDAIREEPDFFLLAGHMPVQRDDWPFVFEAIRAVHPTTPILILGGHSHIRDCVQLDGRSMALESGRFMETVGWMSMKLPRHKSDNMKFSRRYLDPNRVTYEFHTRHVTRHLDTPFGERITKGLLALAKRFDLGFTFGIAPHDFTLSRSPFPSEGSLLSLFIEKAIPVALSVNNTRASIPSFFIANAESQRFDIYAGPFTKDDQFTASPFVDRFLFVPGVPASAVSKILPVMNGEEDLWRRSAEELDRREKELYASGNIDARFKRWLESMDQQSGEERRAHGNLTLGYVTTDSCPGVGDDTPHAPMPFFSAPEFIGSNVPNATSDTLVDVVFLDFIQNSVLGALNSVQQDQNFSASDVRLYSNLTANQVLGVYAQLMWN</sequence>
<dbReference type="EMBL" id="KL198008">
    <property type="protein sequence ID" value="KDQ28385.1"/>
    <property type="molecule type" value="Genomic_DNA"/>
</dbReference>
<feature type="domain" description="Putative 5'-nucleotidase C-terminal" evidence="2">
    <location>
        <begin position="379"/>
        <end position="577"/>
    </location>
</feature>
<dbReference type="PIRSF" id="PIRSF017316">
    <property type="entry name" value="Pesterase_C1039"/>
    <property type="match status" value="1"/>
</dbReference>
<name>A0A067NN22_PLEO1</name>
<reference evidence="4" key="1">
    <citation type="journal article" date="2014" name="Proc. Natl. Acad. Sci. U.S.A.">
        <title>Extensive sampling of basidiomycete genomes demonstrates inadequacy of the white-rot/brown-rot paradigm for wood decay fungi.</title>
        <authorList>
            <person name="Riley R."/>
            <person name="Salamov A.A."/>
            <person name="Brown D.W."/>
            <person name="Nagy L.G."/>
            <person name="Floudas D."/>
            <person name="Held B.W."/>
            <person name="Levasseur A."/>
            <person name="Lombard V."/>
            <person name="Morin E."/>
            <person name="Otillar R."/>
            <person name="Lindquist E.A."/>
            <person name="Sun H."/>
            <person name="LaButti K.M."/>
            <person name="Schmutz J."/>
            <person name="Jabbour D."/>
            <person name="Luo H."/>
            <person name="Baker S.E."/>
            <person name="Pisabarro A.G."/>
            <person name="Walton J.D."/>
            <person name="Blanchette R.A."/>
            <person name="Henrissat B."/>
            <person name="Martin F."/>
            <person name="Cullen D."/>
            <person name="Hibbett D.S."/>
            <person name="Grigoriev I.V."/>
        </authorList>
    </citation>
    <scope>NUCLEOTIDE SEQUENCE [LARGE SCALE GENOMIC DNA]</scope>
    <source>
        <strain evidence="4">PC15</strain>
    </source>
</reference>
<dbReference type="PANTHER" id="PTHR11575:SF22">
    <property type="entry name" value="ADL392WP"/>
    <property type="match status" value="1"/>
</dbReference>
<protein>
    <recommendedName>
        <fullName evidence="2">Putative 5'-nucleotidase C-terminal domain-containing protein</fullName>
    </recommendedName>
</protein>
<dbReference type="SUPFAM" id="SSF55816">
    <property type="entry name" value="5'-nucleotidase (syn. UDP-sugar hydrolase), C-terminal domain"/>
    <property type="match status" value="1"/>
</dbReference>
<keyword evidence="1" id="KW-0732">Signal</keyword>
<dbReference type="Pfam" id="PF21953">
    <property type="entry name" value="NadN_nucleosid_C"/>
    <property type="match status" value="1"/>
</dbReference>
<dbReference type="GO" id="GO:0016787">
    <property type="term" value="F:hydrolase activity"/>
    <property type="evidence" value="ECO:0007669"/>
    <property type="project" value="InterPro"/>
</dbReference>
<dbReference type="STRING" id="1137138.A0A067NN22"/>
<dbReference type="PANTHER" id="PTHR11575">
    <property type="entry name" value="5'-NUCLEOTIDASE-RELATED"/>
    <property type="match status" value="1"/>
</dbReference>
<dbReference type="InterPro" id="IPR053828">
    <property type="entry name" value="Nucleosidase_C"/>
</dbReference>
<dbReference type="FunCoup" id="A0A067NN22">
    <property type="interactions" value="194"/>
</dbReference>
<dbReference type="HOGENOM" id="CLU_019028_1_0_1"/>
<dbReference type="FunFam" id="3.60.21.10:FF:000043">
    <property type="entry name" value="Ser/Thr protein phosphatase family"/>
    <property type="match status" value="1"/>
</dbReference>
<proteinExistence type="predicted"/>
<dbReference type="OrthoDB" id="7722975at2759"/>
<dbReference type="SUPFAM" id="SSF56300">
    <property type="entry name" value="Metallo-dependent phosphatases"/>
    <property type="match status" value="1"/>
</dbReference>
<dbReference type="InterPro" id="IPR036907">
    <property type="entry name" value="5'-Nucleotdase_C_sf"/>
</dbReference>
<dbReference type="InterPro" id="IPR029052">
    <property type="entry name" value="Metallo-depent_PP-like"/>
</dbReference>
<feature type="chain" id="PRO_5001646797" description="Putative 5'-nucleotidase C-terminal domain-containing protein" evidence="1">
    <location>
        <begin position="23"/>
        <end position="615"/>
    </location>
</feature>
<dbReference type="InterPro" id="IPR006179">
    <property type="entry name" value="5_nucleotidase/apyrase"/>
</dbReference>
<dbReference type="GO" id="GO:0005576">
    <property type="term" value="C:extracellular region"/>
    <property type="evidence" value="ECO:0007669"/>
    <property type="project" value="UniProtKB-ARBA"/>
</dbReference>
<dbReference type="InParanoid" id="A0A067NN22"/>
<organism evidence="3 4">
    <name type="scientific">Pleurotus ostreatus (strain PC15)</name>
    <name type="common">Oyster mushroom</name>
    <dbReference type="NCBI Taxonomy" id="1137138"/>
    <lineage>
        <taxon>Eukaryota</taxon>
        <taxon>Fungi</taxon>
        <taxon>Dikarya</taxon>
        <taxon>Basidiomycota</taxon>
        <taxon>Agaricomycotina</taxon>
        <taxon>Agaricomycetes</taxon>
        <taxon>Agaricomycetidae</taxon>
        <taxon>Agaricales</taxon>
        <taxon>Pleurotineae</taxon>
        <taxon>Pleurotaceae</taxon>
        <taxon>Pleurotus</taxon>
    </lineage>
</organism>
<dbReference type="Gene3D" id="3.60.21.10">
    <property type="match status" value="1"/>
</dbReference>
<feature type="signal peptide" evidence="1">
    <location>
        <begin position="1"/>
        <end position="22"/>
    </location>
</feature>
<evidence type="ECO:0000256" key="1">
    <source>
        <dbReference type="SAM" id="SignalP"/>
    </source>
</evidence>
<dbReference type="InterPro" id="IPR014485">
    <property type="entry name" value="Pesterase_C1039"/>
</dbReference>
<dbReference type="GO" id="GO:0005829">
    <property type="term" value="C:cytosol"/>
    <property type="evidence" value="ECO:0007669"/>
    <property type="project" value="TreeGrafter"/>
</dbReference>
<dbReference type="Gene3D" id="3.90.780.10">
    <property type="entry name" value="5'-Nucleotidase, C-terminal domain"/>
    <property type="match status" value="2"/>
</dbReference>
<evidence type="ECO:0000313" key="3">
    <source>
        <dbReference type="EMBL" id="KDQ28385.1"/>
    </source>
</evidence>